<dbReference type="InterPro" id="IPR050709">
    <property type="entry name" value="Biotin_Carboxyl_Carrier/Decarb"/>
</dbReference>
<dbReference type="PROSITE" id="PS50968">
    <property type="entry name" value="BIOTINYL_LIPOYL"/>
    <property type="match status" value="1"/>
</dbReference>
<evidence type="ECO:0000313" key="3">
    <source>
        <dbReference type="EMBL" id="GAG12898.1"/>
    </source>
</evidence>
<name>X0VK71_9ZZZZ</name>
<comment type="caution">
    <text evidence="3">The sequence shown here is derived from an EMBL/GenBank/DDBJ whole genome shotgun (WGS) entry which is preliminary data.</text>
</comment>
<organism evidence="3">
    <name type="scientific">marine sediment metagenome</name>
    <dbReference type="NCBI Taxonomy" id="412755"/>
    <lineage>
        <taxon>unclassified sequences</taxon>
        <taxon>metagenomes</taxon>
        <taxon>ecological metagenomes</taxon>
    </lineage>
</organism>
<feature type="domain" description="Lipoyl-binding" evidence="2">
    <location>
        <begin position="1"/>
        <end position="72"/>
    </location>
</feature>
<dbReference type="PANTHER" id="PTHR45266:SF3">
    <property type="entry name" value="OXALOACETATE DECARBOXYLASE ALPHA CHAIN"/>
    <property type="match status" value="1"/>
</dbReference>
<dbReference type="InterPro" id="IPR000089">
    <property type="entry name" value="Biotin_lipoyl"/>
</dbReference>
<dbReference type="EMBL" id="BARS01024914">
    <property type="protein sequence ID" value="GAG12898.1"/>
    <property type="molecule type" value="Genomic_DNA"/>
</dbReference>
<evidence type="ECO:0000259" key="2">
    <source>
        <dbReference type="PROSITE" id="PS50968"/>
    </source>
</evidence>
<accession>X0VK71</accession>
<dbReference type="InterPro" id="IPR011053">
    <property type="entry name" value="Single_hybrid_motif"/>
</dbReference>
<sequence length="73" mass="7688">MAQEIIEAPLPGKIIQVEVTVGNTVEEGGVICTIEAMKMENPILAPVKASVIEVAVSPGQIVKTGEKIAVIEY</sequence>
<dbReference type="Pfam" id="PF00364">
    <property type="entry name" value="Biotin_lipoyl"/>
    <property type="match status" value="1"/>
</dbReference>
<dbReference type="CDD" id="cd06850">
    <property type="entry name" value="biotinyl_domain"/>
    <property type="match status" value="1"/>
</dbReference>
<dbReference type="SUPFAM" id="SSF51230">
    <property type="entry name" value="Single hybrid motif"/>
    <property type="match status" value="1"/>
</dbReference>
<dbReference type="PANTHER" id="PTHR45266">
    <property type="entry name" value="OXALOACETATE DECARBOXYLASE ALPHA CHAIN"/>
    <property type="match status" value="1"/>
</dbReference>
<evidence type="ECO:0000256" key="1">
    <source>
        <dbReference type="ARBA" id="ARBA00023267"/>
    </source>
</evidence>
<keyword evidence="1" id="KW-0092">Biotin</keyword>
<dbReference type="Gene3D" id="2.40.50.100">
    <property type="match status" value="1"/>
</dbReference>
<reference evidence="3" key="1">
    <citation type="journal article" date="2014" name="Front. Microbiol.">
        <title>High frequency of phylogenetically diverse reductive dehalogenase-homologous genes in deep subseafloor sedimentary metagenomes.</title>
        <authorList>
            <person name="Kawai M."/>
            <person name="Futagami T."/>
            <person name="Toyoda A."/>
            <person name="Takaki Y."/>
            <person name="Nishi S."/>
            <person name="Hori S."/>
            <person name="Arai W."/>
            <person name="Tsubouchi T."/>
            <person name="Morono Y."/>
            <person name="Uchiyama I."/>
            <person name="Ito T."/>
            <person name="Fujiyama A."/>
            <person name="Inagaki F."/>
            <person name="Takami H."/>
        </authorList>
    </citation>
    <scope>NUCLEOTIDE SEQUENCE</scope>
    <source>
        <strain evidence="3">Expedition CK06-06</strain>
    </source>
</reference>
<proteinExistence type="predicted"/>
<protein>
    <recommendedName>
        <fullName evidence="2">Lipoyl-binding domain-containing protein</fullName>
    </recommendedName>
</protein>
<gene>
    <name evidence="3" type="ORF">S01H1_39476</name>
</gene>
<dbReference type="AlphaFoldDB" id="X0VK71"/>